<dbReference type="Pfam" id="PF01254">
    <property type="entry name" value="TP2"/>
    <property type="match status" value="1"/>
</dbReference>
<comment type="similarity">
    <text evidence="3 14">Belongs to the nuclear transition protein 2 family.</text>
</comment>
<evidence type="ECO:0000256" key="13">
    <source>
        <dbReference type="ARBA" id="ARBA00023269"/>
    </source>
</evidence>
<dbReference type="PROSITE" id="PS00970">
    <property type="entry name" value="TP2_1"/>
    <property type="match status" value="1"/>
</dbReference>
<dbReference type="PANTHER" id="PTHR17488">
    <property type="entry name" value="NUCLEAR TRANSITION PROTEIN 2"/>
    <property type="match status" value="1"/>
</dbReference>
<evidence type="ECO:0000256" key="7">
    <source>
        <dbReference type="ARBA" id="ARBA00022723"/>
    </source>
</evidence>
<evidence type="ECO:0000256" key="6">
    <source>
        <dbReference type="ARBA" id="ARBA00022473"/>
    </source>
</evidence>
<keyword evidence="7 14" id="KW-0479">Metal-binding</keyword>
<keyword evidence="5 14" id="KW-0158">Chromosome</keyword>
<evidence type="ECO:0000256" key="14">
    <source>
        <dbReference type="RuleBase" id="RU000530"/>
    </source>
</evidence>
<feature type="region of interest" description="Disordered" evidence="15">
    <location>
        <begin position="14"/>
        <end position="134"/>
    </location>
</feature>
<reference evidence="16" key="2">
    <citation type="submission" date="2025-08" db="UniProtKB">
        <authorList>
            <consortium name="Ensembl"/>
        </authorList>
    </citation>
    <scope>IDENTIFICATION</scope>
    <source>
        <strain evidence="16">Brown Norway</strain>
    </source>
</reference>
<evidence type="ECO:0000256" key="10">
    <source>
        <dbReference type="ARBA" id="ARBA00022871"/>
    </source>
</evidence>
<reference evidence="16" key="1">
    <citation type="submission" date="2024-01" db="EMBL/GenBank/DDBJ databases">
        <title>GRCr8: a new rat reference genome assembly contstructed from accurate long reads and long range scaffolding.</title>
        <authorList>
            <person name="Doris P.A."/>
            <person name="Kalbfleisch T."/>
            <person name="Li K."/>
            <person name="Howe K."/>
            <person name="Wood J."/>
        </authorList>
    </citation>
    <scope>NUCLEOTIDE SEQUENCE [LARGE SCALE GENOMIC DNA]</scope>
    <source>
        <strain evidence="16">Brown Norway</strain>
    </source>
</reference>
<evidence type="ECO:0000256" key="9">
    <source>
        <dbReference type="ARBA" id="ARBA00022833"/>
    </source>
</evidence>
<keyword evidence="6 14" id="KW-0217">Developmental protein</keyword>
<keyword evidence="17" id="KW-1185">Reference proteome</keyword>
<dbReference type="Bgee" id="ENSRNOG00000002566">
    <property type="expression patterns" value="Expressed in testis and 9 other cell types or tissues"/>
</dbReference>
<accession>A0ABZ3NNN2</accession>
<dbReference type="PANTHER" id="PTHR17488:SF0">
    <property type="entry name" value="NUCLEAR TRANSITION PROTEIN 2"/>
    <property type="match status" value="1"/>
</dbReference>
<evidence type="ECO:0000313" key="17">
    <source>
        <dbReference type="Proteomes" id="UP000002494"/>
    </source>
</evidence>
<dbReference type="Proteomes" id="UP000002494">
    <property type="component" value="Chromosome 10"/>
</dbReference>
<dbReference type="InterPro" id="IPR000678">
    <property type="entry name" value="TP2"/>
</dbReference>
<feature type="compositionally biased region" description="Basic residues" evidence="15">
    <location>
        <begin position="110"/>
        <end position="134"/>
    </location>
</feature>
<evidence type="ECO:0000256" key="2">
    <source>
        <dbReference type="ARBA" id="ARBA00004286"/>
    </source>
</evidence>
<evidence type="ECO:0000256" key="4">
    <source>
        <dbReference type="ARBA" id="ARBA00014084"/>
    </source>
</evidence>
<dbReference type="GeneTree" id="ENSGT00390000008176"/>
<reference evidence="16" key="3">
    <citation type="submission" date="2025-09" db="UniProtKB">
        <authorList>
            <consortium name="Ensembl"/>
        </authorList>
    </citation>
    <scope>IDENTIFICATION</scope>
    <source>
        <strain evidence="16">Brown Norway</strain>
    </source>
</reference>
<name>A0ABZ3NNN2_RAT</name>
<keyword evidence="12 14" id="KW-0539">Nucleus</keyword>
<evidence type="ECO:0000256" key="1">
    <source>
        <dbReference type="ARBA" id="ARBA00004123"/>
    </source>
</evidence>
<evidence type="ECO:0000256" key="12">
    <source>
        <dbReference type="ARBA" id="ARBA00023242"/>
    </source>
</evidence>
<comment type="subcellular location">
    <subcellularLocation>
        <location evidence="2">Chromosome</location>
    </subcellularLocation>
    <subcellularLocation>
        <location evidence="1">Nucleus</location>
    </subcellularLocation>
</comment>
<dbReference type="RGD" id="3885">
    <property type="gene designation" value="Tnp2"/>
</dbReference>
<feature type="compositionally biased region" description="Low complexity" evidence="15">
    <location>
        <begin position="36"/>
        <end position="45"/>
    </location>
</feature>
<feature type="compositionally biased region" description="Low complexity" evidence="15">
    <location>
        <begin position="62"/>
        <end position="75"/>
    </location>
</feature>
<dbReference type="Ensembl" id="ENSRNOT00000003455.7">
    <property type="protein sequence ID" value="ENSRNOP00000003455.5"/>
    <property type="gene ID" value="ENSRNOG00000002566.7"/>
</dbReference>
<evidence type="ECO:0000256" key="8">
    <source>
        <dbReference type="ARBA" id="ARBA00022782"/>
    </source>
</evidence>
<keyword evidence="13 14" id="KW-0544">Nucleosome core</keyword>
<dbReference type="HOGENOM" id="CLU_152028_0_0_1"/>
<evidence type="ECO:0000256" key="5">
    <source>
        <dbReference type="ARBA" id="ARBA00022454"/>
    </source>
</evidence>
<evidence type="ECO:0000256" key="15">
    <source>
        <dbReference type="SAM" id="MobiDB-lite"/>
    </source>
</evidence>
<organism evidence="16 17">
    <name type="scientific">Rattus norvegicus</name>
    <name type="common">Rat</name>
    <dbReference type="NCBI Taxonomy" id="10116"/>
    <lineage>
        <taxon>Eukaryota</taxon>
        <taxon>Metazoa</taxon>
        <taxon>Chordata</taxon>
        <taxon>Craniata</taxon>
        <taxon>Vertebrata</taxon>
        <taxon>Euteleostomi</taxon>
        <taxon>Mammalia</taxon>
        <taxon>Eutheria</taxon>
        <taxon>Euarchontoglires</taxon>
        <taxon>Glires</taxon>
        <taxon>Rodentia</taxon>
        <taxon>Myomorpha</taxon>
        <taxon>Muroidea</taxon>
        <taxon>Muridae</taxon>
        <taxon>Murinae</taxon>
        <taxon>Rattus</taxon>
    </lineage>
</organism>
<evidence type="ECO:0000313" key="18">
    <source>
        <dbReference type="RGD" id="3885"/>
    </source>
</evidence>
<sequence>MKCWGRGRRRKSLPLRVWPPMDTKMQSLPTTHPHPHSSSRPQSHTNNQCACSHHCRSCSQAGHPSSSSSPSSGPPTKHPKTPMHSRYSPSRPSHRGSCPKNRKTLEGKVSKRKAVRRRKRTHRAKRRSSGRRYK</sequence>
<dbReference type="PROSITE" id="PS00971">
    <property type="entry name" value="TP2_2"/>
    <property type="match status" value="1"/>
</dbReference>
<protein>
    <recommendedName>
        <fullName evidence="4 14">Nuclear transition protein 2</fullName>
    </recommendedName>
</protein>
<evidence type="ECO:0000313" key="16">
    <source>
        <dbReference type="Ensembl" id="ENSRNOP00000003455.5"/>
    </source>
</evidence>
<gene>
    <name evidence="16 18" type="primary">Tnp2</name>
</gene>
<evidence type="ECO:0000256" key="11">
    <source>
        <dbReference type="ARBA" id="ARBA00023125"/>
    </source>
</evidence>
<proteinExistence type="inferred from homology"/>
<keyword evidence="11 14" id="KW-0238">DNA-binding</keyword>
<keyword evidence="9 14" id="KW-0862">Zinc</keyword>
<keyword evidence="8 14" id="KW-0221">Differentiation</keyword>
<comment type="function">
    <text evidence="14">Plays a key role in the replacement of histones to protamine in the elongating spermatids of mammals. In condensing spermatids, loaded onto the nucleosomes, where it promotes the recruitment and processing of protamines, which are responsible for histone eviction.</text>
</comment>
<evidence type="ECO:0000256" key="3">
    <source>
        <dbReference type="ARBA" id="ARBA00007136"/>
    </source>
</evidence>
<keyword evidence="10 14" id="KW-0744">Spermatogenesis</keyword>
<dbReference type="OMA" id="SCSHHCQ"/>